<keyword evidence="3" id="KW-1185">Reference proteome</keyword>
<dbReference type="AlphaFoldDB" id="A0A4Q7E3G6"/>
<keyword evidence="1" id="KW-0812">Transmembrane</keyword>
<comment type="caution">
    <text evidence="2">The sequence shown here is derived from an EMBL/GenBank/DDBJ whole genome shotgun (WGS) entry which is preliminary data.</text>
</comment>
<sequence>MTSLDQLTNLFHMTDQVWSRHANPWSVWTRYGALPLLIGAIWSRVWWGWFALLPTLLVILWIWLNPRMFPKPKTTRQWASKAVIGERIWLNQKQVPIPRHHRPVIAVTNTVNAIGFGICLWGLWSLHPYLTLMGLSWVILGKTWFLDRMVWLCDEMSDRCPQYQEWLY</sequence>
<evidence type="ECO:0000256" key="1">
    <source>
        <dbReference type="SAM" id="Phobius"/>
    </source>
</evidence>
<name>A0A4Q7E3G6_9CYAN</name>
<evidence type="ECO:0000313" key="2">
    <source>
        <dbReference type="EMBL" id="RZM75647.1"/>
    </source>
</evidence>
<feature type="transmembrane region" description="Helical" evidence="1">
    <location>
        <begin position="129"/>
        <end position="146"/>
    </location>
</feature>
<keyword evidence="1" id="KW-1133">Transmembrane helix</keyword>
<proteinExistence type="predicted"/>
<dbReference type="EMBL" id="QVFV01000007">
    <property type="protein sequence ID" value="RZM75647.1"/>
    <property type="molecule type" value="Genomic_DNA"/>
</dbReference>
<dbReference type="RefSeq" id="WP_044151238.1">
    <property type="nucleotide sequence ID" value="NZ_QVFV01000007.1"/>
</dbReference>
<organism evidence="2 3">
    <name type="scientific">Leptolyngbya iicbica LK</name>
    <dbReference type="NCBI Taxonomy" id="2294035"/>
    <lineage>
        <taxon>Bacteria</taxon>
        <taxon>Bacillati</taxon>
        <taxon>Cyanobacteriota</taxon>
        <taxon>Cyanophyceae</taxon>
        <taxon>Leptolyngbyales</taxon>
        <taxon>Leptolyngbyaceae</taxon>
        <taxon>Leptolyngbya group</taxon>
        <taxon>Leptolyngbya</taxon>
        <taxon>Leptolyngbya iicbica</taxon>
    </lineage>
</organism>
<dbReference type="InterPro" id="IPR046595">
    <property type="entry name" value="DUF6653"/>
</dbReference>
<dbReference type="OrthoDB" id="1442233at2"/>
<feature type="transmembrane region" description="Helical" evidence="1">
    <location>
        <begin position="103"/>
        <end position="123"/>
    </location>
</feature>
<reference evidence="2 3" key="1">
    <citation type="submission" date="2018-11" db="EMBL/GenBank/DDBJ databases">
        <title>Whole genome sequencing of an environmental sample.</title>
        <authorList>
            <person name="Sarangi A.N."/>
            <person name="Singh D."/>
            <person name="Tripathy S."/>
        </authorList>
    </citation>
    <scope>NUCLEOTIDE SEQUENCE [LARGE SCALE GENOMIC DNA]</scope>
    <source>
        <strain evidence="2 3">Lakshadweep</strain>
    </source>
</reference>
<feature type="transmembrane region" description="Helical" evidence="1">
    <location>
        <begin position="46"/>
        <end position="64"/>
    </location>
</feature>
<dbReference type="Proteomes" id="UP000292459">
    <property type="component" value="Unassembled WGS sequence"/>
</dbReference>
<keyword evidence="1" id="KW-0472">Membrane</keyword>
<gene>
    <name evidence="2" type="ORF">DYY88_20300</name>
</gene>
<accession>A0A4Q7E3G6</accession>
<protein>
    <submittedName>
        <fullName evidence="2">Uncharacterized protein</fullName>
    </submittedName>
</protein>
<evidence type="ECO:0000313" key="3">
    <source>
        <dbReference type="Proteomes" id="UP000292459"/>
    </source>
</evidence>
<dbReference type="Pfam" id="PF20358">
    <property type="entry name" value="DUF6653"/>
    <property type="match status" value="1"/>
</dbReference>